<feature type="signal peptide" evidence="1">
    <location>
        <begin position="1"/>
        <end position="26"/>
    </location>
</feature>
<dbReference type="AlphaFoldDB" id="A0A7J4XP03"/>
<dbReference type="EMBL" id="VWMK01000001">
    <property type="protein sequence ID" value="KAA3770548.1"/>
    <property type="molecule type" value="Genomic_DNA"/>
</dbReference>
<evidence type="ECO:0000256" key="1">
    <source>
        <dbReference type="SAM" id="SignalP"/>
    </source>
</evidence>
<dbReference type="Proteomes" id="UP000422221">
    <property type="component" value="Unassembled WGS sequence"/>
</dbReference>
<dbReference type="InterPro" id="IPR011990">
    <property type="entry name" value="TPR-like_helical_dom_sf"/>
</dbReference>
<protein>
    <submittedName>
        <fullName evidence="2">SusD/RagB family nutrient-binding outer membrane lipoprotein</fullName>
    </submittedName>
</protein>
<dbReference type="InterPro" id="IPR024302">
    <property type="entry name" value="SusD-like"/>
</dbReference>
<dbReference type="PROSITE" id="PS51257">
    <property type="entry name" value="PROKAR_LIPOPROTEIN"/>
    <property type="match status" value="1"/>
</dbReference>
<dbReference type="GeneID" id="93116023"/>
<gene>
    <name evidence="2" type="ORF">F3F73_00905</name>
</gene>
<keyword evidence="2" id="KW-0449">Lipoprotein</keyword>
<proteinExistence type="predicted"/>
<dbReference type="RefSeq" id="WP_005925248.1">
    <property type="nucleotide sequence ID" value="NZ_CABKSE010000001.1"/>
</dbReference>
<name>A0A7J4XP03_9BACE</name>
<accession>A0A7J4XP03</accession>
<feature type="chain" id="PRO_5029654271" evidence="1">
    <location>
        <begin position="27"/>
        <end position="617"/>
    </location>
</feature>
<dbReference type="SUPFAM" id="SSF48452">
    <property type="entry name" value="TPR-like"/>
    <property type="match status" value="1"/>
</dbReference>
<dbReference type="Pfam" id="PF12741">
    <property type="entry name" value="SusD-like"/>
    <property type="match status" value="1"/>
</dbReference>
<keyword evidence="1" id="KW-0732">Signal</keyword>
<evidence type="ECO:0000313" key="2">
    <source>
        <dbReference type="EMBL" id="KAA3770548.1"/>
    </source>
</evidence>
<evidence type="ECO:0000313" key="3">
    <source>
        <dbReference type="Proteomes" id="UP000422221"/>
    </source>
</evidence>
<organism evidence="2 3">
    <name type="scientific">Bacteroides salyersiae</name>
    <dbReference type="NCBI Taxonomy" id="291644"/>
    <lineage>
        <taxon>Bacteria</taxon>
        <taxon>Pseudomonadati</taxon>
        <taxon>Bacteroidota</taxon>
        <taxon>Bacteroidia</taxon>
        <taxon>Bacteroidales</taxon>
        <taxon>Bacteroidaceae</taxon>
        <taxon>Bacteroides</taxon>
    </lineage>
</organism>
<reference evidence="2 3" key="1">
    <citation type="journal article" date="2019" name="Nat. Med.">
        <title>A library of human gut bacterial isolates paired with longitudinal multiomics data enables mechanistic microbiome research.</title>
        <authorList>
            <person name="Poyet M."/>
            <person name="Groussin M."/>
            <person name="Gibbons S.M."/>
            <person name="Avila-Pacheco J."/>
            <person name="Jiang X."/>
            <person name="Kearney S.M."/>
            <person name="Perrotta A.R."/>
            <person name="Berdy B."/>
            <person name="Zhao S."/>
            <person name="Lieberman T.D."/>
            <person name="Swanson P.K."/>
            <person name="Smith M."/>
            <person name="Roesemann S."/>
            <person name="Alexander J.E."/>
            <person name="Rich S.A."/>
            <person name="Livny J."/>
            <person name="Vlamakis H."/>
            <person name="Clish C."/>
            <person name="Bullock K."/>
            <person name="Deik A."/>
            <person name="Scott J."/>
            <person name="Pierce K.A."/>
            <person name="Xavier R.J."/>
            <person name="Alm E.J."/>
        </authorList>
    </citation>
    <scope>NUCLEOTIDE SEQUENCE [LARGE SCALE GENOMIC DNA]</scope>
    <source>
        <strain evidence="2 3">BIOML-A10</strain>
    </source>
</reference>
<comment type="caution">
    <text evidence="2">The sequence shown here is derived from an EMBL/GenBank/DDBJ whole genome shotgun (WGS) entry which is preliminary data.</text>
</comment>
<sequence length="617" mass="69362">MKFNNIFLVSAIVSLSVALSSCYESALEYEGDVNSINSDDGTGSDEGFLASPDLAVGFLRTAQLRVIDAKEHPYQYQYTFIGDDPVGYMSSPHNFDGRMTSSLAFYSDFASGPAANLQWVAQQAVPVMRSADTLKIAPLGAFASILFSDVSLQYTNVHGPMPLSDYKVLKEERPLTYEKQSVVYTQLFQDLVRADSILAEYEKQPVESIDDLIKETDMLTEQSTAANIVTMWRKYANSLILRMAMTAVDVEGYTCNINGEEKTVRQLGEEAVRRGVLQAGDKTIGLLCGNGTEVGNHPLYKIANTWVDSRLNASYHNYLIRTQHPILEFWFAKNEGAITNRNQSTIKKEEKFLSIRSGMELSTQALTTQTYQYYSKFNLNFSGEKLAFFKVEEVLFLLAEADLRGWNVGGTAEDFYNAGIKEFFTKHAFSDASYNEYMSWKGMGNLGVSPQIKEEAIYKDFLDSDNNLPLWGGYYMLNNSYDKPENADTNPYINDSKEQKLQKIITQKWITLFPLSTVAWTDYRRTGYPILLPYCPFAYGNSDGSLEEPRFNWETGEMLTTGVTIRRIPYNTGSLEIANEVALTATSALNEETTGTAKGDTQGTRLWWDIAEKKTLD</sequence>
<dbReference type="Gene3D" id="1.25.40.390">
    <property type="match status" value="1"/>
</dbReference>